<dbReference type="InterPro" id="IPR021874">
    <property type="entry name" value="Phage_Mu_Gp27"/>
</dbReference>
<proteinExistence type="predicted"/>
<evidence type="ECO:0000313" key="2">
    <source>
        <dbReference type="Proteomes" id="UP000265366"/>
    </source>
</evidence>
<protein>
    <submittedName>
        <fullName evidence="1">DUF3486 family protein</fullName>
    </submittedName>
</protein>
<dbReference type="Proteomes" id="UP000265366">
    <property type="component" value="Unassembled WGS sequence"/>
</dbReference>
<keyword evidence="2" id="KW-1185">Reference proteome</keyword>
<organism evidence="1 2">
    <name type="scientific">Aurantiacibacter xanthus</name>
    <dbReference type="NCBI Taxonomy" id="1784712"/>
    <lineage>
        <taxon>Bacteria</taxon>
        <taxon>Pseudomonadati</taxon>
        <taxon>Pseudomonadota</taxon>
        <taxon>Alphaproteobacteria</taxon>
        <taxon>Sphingomonadales</taxon>
        <taxon>Erythrobacteraceae</taxon>
        <taxon>Aurantiacibacter</taxon>
    </lineage>
</organism>
<comment type="caution">
    <text evidence="1">The sequence shown here is derived from an EMBL/GenBank/DDBJ whole genome shotgun (WGS) entry which is preliminary data.</text>
</comment>
<dbReference type="RefSeq" id="WP_119593497.1">
    <property type="nucleotide sequence ID" value="NZ_QXFM01000114.1"/>
</dbReference>
<reference evidence="1 2" key="1">
    <citation type="submission" date="2018-08" db="EMBL/GenBank/DDBJ databases">
        <title>Erythrobacter zhengii sp.nov., a bacterium isolated from deep-sea sediment.</title>
        <authorList>
            <person name="Fang C."/>
            <person name="Wu Y.-H."/>
            <person name="Sun C."/>
            <person name="Wang H."/>
            <person name="Cheng H."/>
            <person name="Meng F.-X."/>
            <person name="Wang C.-S."/>
            <person name="Xu X.-W."/>
        </authorList>
    </citation>
    <scope>NUCLEOTIDE SEQUENCE [LARGE SCALE GENOMIC DNA]</scope>
    <source>
        <strain evidence="1 2">CCTCC AB 2015396</strain>
    </source>
</reference>
<accession>A0A3A1P1G4</accession>
<gene>
    <name evidence="1" type="ORF">D2V17_14385</name>
</gene>
<dbReference type="AlphaFoldDB" id="A0A3A1P1G4"/>
<sequence length="274" mass="30306">MNAVALCAADIRELEGDACIEDVRLGERLGMAQPLDIRRSVKRNFEELAGYGPLRTRCEMVELGSGAKREVTVYLLNEEQALLLAMLSRSPLAQALRREIITVFMAYRRGQLGQSAQPARFIPTPATKRGGRGRLSSIEQLPAKCDEDVAWVREALAERRLAQVDILAELNRRLAAKAVKRISKGAFGRFAVRQSLALRRFEESQQVTEEIVTRLGPDGGRAGFVATAEVLRERISNCVTHDEEASPRSLGSAALALQRLRNVTEDNRRGRAAA</sequence>
<dbReference type="Pfam" id="PF11985">
    <property type="entry name" value="Phage_Mu_Gp27"/>
    <property type="match status" value="1"/>
</dbReference>
<dbReference type="EMBL" id="QXFM01000114">
    <property type="protein sequence ID" value="RIV82986.1"/>
    <property type="molecule type" value="Genomic_DNA"/>
</dbReference>
<evidence type="ECO:0000313" key="1">
    <source>
        <dbReference type="EMBL" id="RIV82986.1"/>
    </source>
</evidence>
<dbReference type="OrthoDB" id="8162243at2"/>
<name>A0A3A1P1G4_9SPHN</name>